<dbReference type="RefSeq" id="WP_012426149.1">
    <property type="nucleotide sequence ID" value="NZ_JAQQCK010000005.1"/>
</dbReference>
<dbReference type="EMBL" id="JAQQDR010000001">
    <property type="protein sequence ID" value="MFM0237048.1"/>
    <property type="molecule type" value="Genomic_DNA"/>
</dbReference>
<keyword evidence="6" id="KW-1185">Reference proteome</keyword>
<dbReference type="InterPro" id="IPR029044">
    <property type="entry name" value="Nucleotide-diphossugar_trans"/>
</dbReference>
<keyword evidence="4" id="KW-0342">GTP-binding</keyword>
<sequence>MKTLLAIPMKAPARAKTRLAPAMDDSQRAQLAVRLFERTLAFFRRNWPDFDVVAVTDDATQIAPLAARHGAGVLLEVCEAGLSAAAGLALQHAWTGGYERLVIVPGDVPVWLRAEVRQMLSLSQRHGLTLAESHDGGTNFLALAPPQRFTFHYGPQSAALHTRSGLECGLSVARCQLPFLARDIDTAEDCLVLAHARRCRRGPRLSAFNGAPP</sequence>
<name>A0ABW9B9Y5_9BURK</name>
<gene>
    <name evidence="5" type="primary">cofC</name>
    <name evidence="5" type="ORF">PQR03_02770</name>
</gene>
<evidence type="ECO:0000256" key="1">
    <source>
        <dbReference type="ARBA" id="ARBA00022679"/>
    </source>
</evidence>
<dbReference type="Proteomes" id="UP001629274">
    <property type="component" value="Unassembled WGS sequence"/>
</dbReference>
<dbReference type="NCBIfam" id="TIGR03552">
    <property type="entry name" value="F420_cofC"/>
    <property type="match status" value="1"/>
</dbReference>
<organism evidence="5 6">
    <name type="scientific">Paraburkholderia phytofirmans</name>
    <dbReference type="NCBI Taxonomy" id="261302"/>
    <lineage>
        <taxon>Bacteria</taxon>
        <taxon>Pseudomonadati</taxon>
        <taxon>Pseudomonadota</taxon>
        <taxon>Betaproteobacteria</taxon>
        <taxon>Burkholderiales</taxon>
        <taxon>Burkholderiaceae</taxon>
        <taxon>Paraburkholderia</taxon>
    </lineage>
</organism>
<evidence type="ECO:0000313" key="5">
    <source>
        <dbReference type="EMBL" id="MFM0237048.1"/>
    </source>
</evidence>
<keyword evidence="3" id="KW-0547">Nucleotide-binding</keyword>
<dbReference type="PANTHER" id="PTHR40392">
    <property type="entry name" value="2-PHOSPHO-L-LACTATE GUANYLYLTRANSFERASE"/>
    <property type="match status" value="1"/>
</dbReference>
<keyword evidence="2 5" id="KW-0548">Nucleotidyltransferase</keyword>
<comment type="caution">
    <text evidence="5">The sequence shown here is derived from an EMBL/GenBank/DDBJ whole genome shotgun (WGS) entry which is preliminary data.</text>
</comment>
<keyword evidence="1 5" id="KW-0808">Transferase</keyword>
<dbReference type="Gene3D" id="3.90.550.10">
    <property type="entry name" value="Spore Coat Polysaccharide Biosynthesis Protein SpsA, Chain A"/>
    <property type="match status" value="1"/>
</dbReference>
<reference evidence="5 6" key="1">
    <citation type="journal article" date="2024" name="Chem. Sci.">
        <title>Discovery of megapolipeptins by genome mining of a Burkholderiales bacteria collection.</title>
        <authorList>
            <person name="Paulo B.S."/>
            <person name="Recchia M.J.J."/>
            <person name="Lee S."/>
            <person name="Fergusson C.H."/>
            <person name="Romanowski S.B."/>
            <person name="Hernandez A."/>
            <person name="Krull N."/>
            <person name="Liu D.Y."/>
            <person name="Cavanagh H."/>
            <person name="Bos A."/>
            <person name="Gray C.A."/>
            <person name="Murphy B.T."/>
            <person name="Linington R.G."/>
            <person name="Eustaquio A.S."/>
        </authorList>
    </citation>
    <scope>NUCLEOTIDE SEQUENCE [LARGE SCALE GENOMIC DNA]</scope>
    <source>
        <strain evidence="5 6">RL17-351-BIE-A</strain>
    </source>
</reference>
<dbReference type="PANTHER" id="PTHR40392:SF1">
    <property type="entry name" value="2-PHOSPHO-L-LACTATE GUANYLYLTRANSFERASE"/>
    <property type="match status" value="1"/>
</dbReference>
<accession>A0ABW9B9Y5</accession>
<dbReference type="InterPro" id="IPR002835">
    <property type="entry name" value="CofC"/>
</dbReference>
<evidence type="ECO:0000256" key="3">
    <source>
        <dbReference type="ARBA" id="ARBA00022741"/>
    </source>
</evidence>
<dbReference type="GO" id="GO:0043814">
    <property type="term" value="F:phospholactate guanylyltransferase activity"/>
    <property type="evidence" value="ECO:0007669"/>
    <property type="project" value="UniProtKB-EC"/>
</dbReference>
<evidence type="ECO:0000313" key="6">
    <source>
        <dbReference type="Proteomes" id="UP001629274"/>
    </source>
</evidence>
<evidence type="ECO:0000256" key="2">
    <source>
        <dbReference type="ARBA" id="ARBA00022695"/>
    </source>
</evidence>
<evidence type="ECO:0000256" key="4">
    <source>
        <dbReference type="ARBA" id="ARBA00023134"/>
    </source>
</evidence>
<dbReference type="EC" id="2.7.7.68" evidence="5"/>
<dbReference type="SUPFAM" id="SSF53448">
    <property type="entry name" value="Nucleotide-diphospho-sugar transferases"/>
    <property type="match status" value="1"/>
</dbReference>
<protein>
    <submittedName>
        <fullName evidence="5">2-phospho-L-lactate guanylyltransferase</fullName>
        <ecNumber evidence="5">2.7.7.68</ecNumber>
    </submittedName>
</protein>
<dbReference type="Pfam" id="PF01983">
    <property type="entry name" value="CofC"/>
    <property type="match status" value="1"/>
</dbReference>
<proteinExistence type="predicted"/>